<evidence type="ECO:0000256" key="1">
    <source>
        <dbReference type="ARBA" id="ARBA00022443"/>
    </source>
</evidence>
<evidence type="ECO:0000259" key="5">
    <source>
        <dbReference type="PROSITE" id="PS50002"/>
    </source>
</evidence>
<dbReference type="SUPFAM" id="SSF50044">
    <property type="entry name" value="SH3-domain"/>
    <property type="match status" value="1"/>
</dbReference>
<dbReference type="Proteomes" id="UP001211907">
    <property type="component" value="Unassembled WGS sequence"/>
</dbReference>
<feature type="region of interest" description="Disordered" evidence="4">
    <location>
        <begin position="90"/>
        <end position="244"/>
    </location>
</feature>
<evidence type="ECO:0000259" key="7">
    <source>
        <dbReference type="PROSITE" id="PS50020"/>
    </source>
</evidence>
<dbReference type="Pfam" id="PF00169">
    <property type="entry name" value="PH"/>
    <property type="match status" value="1"/>
</dbReference>
<dbReference type="PROSITE" id="PS50002">
    <property type="entry name" value="SH3"/>
    <property type="match status" value="1"/>
</dbReference>
<feature type="domain" description="WW" evidence="7">
    <location>
        <begin position="282"/>
        <end position="309"/>
    </location>
</feature>
<feature type="region of interest" description="Disordered" evidence="4">
    <location>
        <begin position="635"/>
        <end position="658"/>
    </location>
</feature>
<keyword evidence="2" id="KW-0343">GTPase activation</keyword>
<organism evidence="9 10">
    <name type="scientific">Physocladia obscura</name>
    <dbReference type="NCBI Taxonomy" id="109957"/>
    <lineage>
        <taxon>Eukaryota</taxon>
        <taxon>Fungi</taxon>
        <taxon>Fungi incertae sedis</taxon>
        <taxon>Chytridiomycota</taxon>
        <taxon>Chytridiomycota incertae sedis</taxon>
        <taxon>Chytridiomycetes</taxon>
        <taxon>Chytridiales</taxon>
        <taxon>Chytriomycetaceae</taxon>
        <taxon>Physocladia</taxon>
    </lineage>
</organism>
<dbReference type="PROSITE" id="PS50020">
    <property type="entry name" value="WW_DOMAIN_2"/>
    <property type="match status" value="1"/>
</dbReference>
<evidence type="ECO:0000256" key="3">
    <source>
        <dbReference type="PROSITE-ProRule" id="PRU00192"/>
    </source>
</evidence>
<feature type="domain" description="Rho-GAP" evidence="8">
    <location>
        <begin position="671"/>
        <end position="728"/>
    </location>
</feature>
<feature type="compositionally biased region" description="Low complexity" evidence="4">
    <location>
        <begin position="90"/>
        <end position="99"/>
    </location>
</feature>
<evidence type="ECO:0000256" key="2">
    <source>
        <dbReference type="ARBA" id="ARBA00022468"/>
    </source>
</evidence>
<dbReference type="PROSITE" id="PS50003">
    <property type="entry name" value="PH_DOMAIN"/>
    <property type="match status" value="1"/>
</dbReference>
<dbReference type="SMART" id="SM00233">
    <property type="entry name" value="PH"/>
    <property type="match status" value="1"/>
</dbReference>
<dbReference type="GO" id="GO:0005096">
    <property type="term" value="F:GTPase activator activity"/>
    <property type="evidence" value="ECO:0007669"/>
    <property type="project" value="UniProtKB-KW"/>
</dbReference>
<evidence type="ECO:0000313" key="10">
    <source>
        <dbReference type="Proteomes" id="UP001211907"/>
    </source>
</evidence>
<dbReference type="SMART" id="SM00326">
    <property type="entry name" value="SH3"/>
    <property type="match status" value="1"/>
</dbReference>
<feature type="compositionally biased region" description="Low complexity" evidence="4">
    <location>
        <begin position="163"/>
        <end position="177"/>
    </location>
</feature>
<keyword evidence="10" id="KW-1185">Reference proteome</keyword>
<dbReference type="InterPro" id="IPR011993">
    <property type="entry name" value="PH-like_dom_sf"/>
</dbReference>
<proteinExistence type="predicted"/>
<dbReference type="SUPFAM" id="SSF51045">
    <property type="entry name" value="WW domain"/>
    <property type="match status" value="1"/>
</dbReference>
<dbReference type="InterPro" id="IPR001202">
    <property type="entry name" value="WW_dom"/>
</dbReference>
<dbReference type="Pfam" id="PF00620">
    <property type="entry name" value="RhoGAP"/>
    <property type="match status" value="1"/>
</dbReference>
<accession>A0AAD5XET9</accession>
<dbReference type="PANTHER" id="PTHR23176:SF129">
    <property type="entry name" value="RHO GTPASE ACTIVATING PROTEIN AT 16F, ISOFORM E-RELATED"/>
    <property type="match status" value="1"/>
</dbReference>
<dbReference type="Gene3D" id="1.10.555.10">
    <property type="entry name" value="Rho GTPase activation protein"/>
    <property type="match status" value="1"/>
</dbReference>
<dbReference type="CDD" id="cd00201">
    <property type="entry name" value="WW"/>
    <property type="match status" value="1"/>
</dbReference>
<dbReference type="Pfam" id="PF14604">
    <property type="entry name" value="SH3_9"/>
    <property type="match status" value="1"/>
</dbReference>
<gene>
    <name evidence="9" type="ORF">HK100_010133</name>
</gene>
<dbReference type="EMBL" id="JADGJH010000547">
    <property type="protein sequence ID" value="KAJ3126662.1"/>
    <property type="molecule type" value="Genomic_DNA"/>
</dbReference>
<feature type="domain" description="PH" evidence="6">
    <location>
        <begin position="429"/>
        <end position="545"/>
    </location>
</feature>
<reference evidence="9" key="1">
    <citation type="submission" date="2020-05" db="EMBL/GenBank/DDBJ databases">
        <title>Phylogenomic resolution of chytrid fungi.</title>
        <authorList>
            <person name="Stajich J.E."/>
            <person name="Amses K."/>
            <person name="Simmons R."/>
            <person name="Seto K."/>
            <person name="Myers J."/>
            <person name="Bonds A."/>
            <person name="Quandt C.A."/>
            <person name="Barry K."/>
            <person name="Liu P."/>
            <person name="Grigoriev I."/>
            <person name="Longcore J.E."/>
            <person name="James T.Y."/>
        </authorList>
    </citation>
    <scope>NUCLEOTIDE SEQUENCE</scope>
    <source>
        <strain evidence="9">JEL0513</strain>
    </source>
</reference>
<dbReference type="InterPro" id="IPR001452">
    <property type="entry name" value="SH3_domain"/>
</dbReference>
<evidence type="ECO:0000313" key="9">
    <source>
        <dbReference type="EMBL" id="KAJ3126662.1"/>
    </source>
</evidence>
<feature type="compositionally biased region" description="Polar residues" evidence="4">
    <location>
        <begin position="187"/>
        <end position="202"/>
    </location>
</feature>
<dbReference type="PROSITE" id="PS50238">
    <property type="entry name" value="RHOGAP"/>
    <property type="match status" value="1"/>
</dbReference>
<sequence length="728" mass="76929">MSAPAETGTEPGSSAETGAGAKAAGLTARALWDYEAMEDNELSFAAGDFITVLELCNDDWYEGATSKDAARIGFFPANRVVLLNQKSPATPTAAAPTTADSQISTADLPLVRLRDPTTSRPSSTRASVASSATVNPSSTRRQAPLPPPSRKSKLAGDLLAAIQSPPSTSFDSSQSNQSEKEPALGTAATSLPSPPSRANSDPFNDEILDENSNVNSLPTPSPVLKFRFDNDDEDDDGGHDDHVDVASRLNTYPAHSDSDLPVDLNYASPSLDSLSSIGGSEWKPMRDEHGDVYFWNKSTNQTSWDAPSFASTTAFSSQVTTSSRDDNDIQSKTNTFSNPTIADIASVESIGGTRHHLARISTVPSFSTSEDNINNVPLADAHSTAAIFSELQHHRDGTTASNVAATGAAVVTVSPDLDLTRFDQIPADTVMKEGAIKIKVSTKGDGKHSMLSSSWKVCYGVLCIGVLFLFKDNSGGAISGRGKKHQTPFDAIILENGLLEVAGKDHTSKKHAFIYTTSRGVQRIFMTDTDSASLSWMDSIKECSKERHTVAECEAVISRAFVKSRPPLPSSITISDPIPLIIPPPAVANNDKLRMDGMPKSTNSSGGNSAATAAATTAASTAAATSSTRRSINVFSGGAAGGGSKDRQSDGGSSGMKFSFFGKKPERPFGGVLDAQLEFENRKIPLVVEQCIGAVEARDGITVQGIYRLSGNSATLTKLKNAFNNGFF</sequence>
<evidence type="ECO:0000259" key="8">
    <source>
        <dbReference type="PROSITE" id="PS50238"/>
    </source>
</evidence>
<dbReference type="AlphaFoldDB" id="A0AAD5XET9"/>
<dbReference type="SUPFAM" id="SSF48350">
    <property type="entry name" value="GTPase activation domain, GAP"/>
    <property type="match status" value="1"/>
</dbReference>
<dbReference type="InterPro" id="IPR050729">
    <property type="entry name" value="Rho-GAP"/>
</dbReference>
<dbReference type="CDD" id="cd00174">
    <property type="entry name" value="SH3"/>
    <property type="match status" value="1"/>
</dbReference>
<evidence type="ECO:0000259" key="6">
    <source>
        <dbReference type="PROSITE" id="PS50003"/>
    </source>
</evidence>
<dbReference type="Gene3D" id="2.30.30.40">
    <property type="entry name" value="SH3 Domains"/>
    <property type="match status" value="1"/>
</dbReference>
<evidence type="ECO:0000256" key="4">
    <source>
        <dbReference type="SAM" id="MobiDB-lite"/>
    </source>
</evidence>
<dbReference type="InterPro" id="IPR036020">
    <property type="entry name" value="WW_dom_sf"/>
</dbReference>
<feature type="region of interest" description="Disordered" evidence="4">
    <location>
        <begin position="1"/>
        <end position="20"/>
    </location>
</feature>
<protein>
    <submittedName>
        <fullName evidence="9">Uncharacterized protein</fullName>
    </submittedName>
</protein>
<dbReference type="GO" id="GO:0005737">
    <property type="term" value="C:cytoplasm"/>
    <property type="evidence" value="ECO:0007669"/>
    <property type="project" value="TreeGrafter"/>
</dbReference>
<name>A0AAD5XET9_9FUNG</name>
<dbReference type="InterPro" id="IPR008936">
    <property type="entry name" value="Rho_GTPase_activation_prot"/>
</dbReference>
<dbReference type="Gene3D" id="2.20.70.10">
    <property type="match status" value="1"/>
</dbReference>
<dbReference type="InterPro" id="IPR000198">
    <property type="entry name" value="RhoGAP_dom"/>
</dbReference>
<dbReference type="InterPro" id="IPR036028">
    <property type="entry name" value="SH3-like_dom_sf"/>
</dbReference>
<dbReference type="SUPFAM" id="SSF50729">
    <property type="entry name" value="PH domain-like"/>
    <property type="match status" value="1"/>
</dbReference>
<dbReference type="Gene3D" id="2.30.29.30">
    <property type="entry name" value="Pleckstrin-homology domain (PH domain)/Phosphotyrosine-binding domain (PTB)"/>
    <property type="match status" value="1"/>
</dbReference>
<feature type="domain" description="SH3" evidence="5">
    <location>
        <begin position="23"/>
        <end position="85"/>
    </location>
</feature>
<dbReference type="InterPro" id="IPR001849">
    <property type="entry name" value="PH_domain"/>
</dbReference>
<dbReference type="GO" id="GO:0007165">
    <property type="term" value="P:signal transduction"/>
    <property type="evidence" value="ECO:0007669"/>
    <property type="project" value="InterPro"/>
</dbReference>
<feature type="compositionally biased region" description="Low complexity" evidence="4">
    <location>
        <begin position="118"/>
        <end position="134"/>
    </location>
</feature>
<keyword evidence="1 3" id="KW-0728">SH3 domain</keyword>
<dbReference type="PANTHER" id="PTHR23176">
    <property type="entry name" value="RHO/RAC/CDC GTPASE-ACTIVATING PROTEIN"/>
    <property type="match status" value="1"/>
</dbReference>
<dbReference type="PRINTS" id="PR00452">
    <property type="entry name" value="SH3DOMAIN"/>
</dbReference>
<comment type="caution">
    <text evidence="9">The sequence shown here is derived from an EMBL/GenBank/DDBJ whole genome shotgun (WGS) entry which is preliminary data.</text>
</comment>